<reference evidence="2" key="1">
    <citation type="journal article" date="2022" name="bioRxiv">
        <title>Sequencing and chromosome-scale assembly of the giantPleurodeles waltlgenome.</title>
        <authorList>
            <person name="Brown T."/>
            <person name="Elewa A."/>
            <person name="Iarovenko S."/>
            <person name="Subramanian E."/>
            <person name="Araus A.J."/>
            <person name="Petzold A."/>
            <person name="Susuki M."/>
            <person name="Suzuki K.-i.T."/>
            <person name="Hayashi T."/>
            <person name="Toyoda A."/>
            <person name="Oliveira C."/>
            <person name="Osipova E."/>
            <person name="Leigh N.D."/>
            <person name="Simon A."/>
            <person name="Yun M.H."/>
        </authorList>
    </citation>
    <scope>NUCLEOTIDE SEQUENCE</scope>
    <source>
        <strain evidence="2">20211129_DDA</strain>
        <tissue evidence="2">Liver</tissue>
    </source>
</reference>
<keyword evidence="3" id="KW-1185">Reference proteome</keyword>
<proteinExistence type="predicted"/>
<sequence length="112" mass="12533">MARLGSWSATLMLRCAKHCYRVLSDATKITEWITPQPRRKKKPGNAARLSREHAAVSQARALKEANLFSSNHYTPLREDTYTDSNSLQGRYSVSASPLAFGRVLTPRVADDL</sequence>
<protein>
    <submittedName>
        <fullName evidence="2">Uncharacterized protein</fullName>
    </submittedName>
</protein>
<feature type="region of interest" description="Disordered" evidence="1">
    <location>
        <begin position="34"/>
        <end position="53"/>
    </location>
</feature>
<evidence type="ECO:0000313" key="3">
    <source>
        <dbReference type="Proteomes" id="UP001066276"/>
    </source>
</evidence>
<organism evidence="2 3">
    <name type="scientific">Pleurodeles waltl</name>
    <name type="common">Iberian ribbed newt</name>
    <dbReference type="NCBI Taxonomy" id="8319"/>
    <lineage>
        <taxon>Eukaryota</taxon>
        <taxon>Metazoa</taxon>
        <taxon>Chordata</taxon>
        <taxon>Craniata</taxon>
        <taxon>Vertebrata</taxon>
        <taxon>Euteleostomi</taxon>
        <taxon>Amphibia</taxon>
        <taxon>Batrachia</taxon>
        <taxon>Caudata</taxon>
        <taxon>Salamandroidea</taxon>
        <taxon>Salamandridae</taxon>
        <taxon>Pleurodelinae</taxon>
        <taxon>Pleurodeles</taxon>
    </lineage>
</organism>
<gene>
    <name evidence="2" type="ORF">NDU88_000962</name>
</gene>
<dbReference type="Proteomes" id="UP001066276">
    <property type="component" value="Chromosome 11"/>
</dbReference>
<dbReference type="AlphaFoldDB" id="A0AAV7LBR6"/>
<evidence type="ECO:0000313" key="2">
    <source>
        <dbReference type="EMBL" id="KAJ1087799.1"/>
    </source>
</evidence>
<evidence type="ECO:0000256" key="1">
    <source>
        <dbReference type="SAM" id="MobiDB-lite"/>
    </source>
</evidence>
<accession>A0AAV7LBR6</accession>
<name>A0AAV7LBR6_PLEWA</name>
<dbReference type="EMBL" id="JANPWB010000015">
    <property type="protein sequence ID" value="KAJ1087799.1"/>
    <property type="molecule type" value="Genomic_DNA"/>
</dbReference>
<comment type="caution">
    <text evidence="2">The sequence shown here is derived from an EMBL/GenBank/DDBJ whole genome shotgun (WGS) entry which is preliminary data.</text>
</comment>